<feature type="compositionally biased region" description="Basic and acidic residues" evidence="1">
    <location>
        <begin position="40"/>
        <end position="49"/>
    </location>
</feature>
<sequence>MPSEKDGGTKLALPKRKTLKQPHPNTFRRHPPPKSGTRRLKPDFPDTSN</sequence>
<dbReference type="RefSeq" id="WP_013448645.1">
    <property type="nucleotide sequence ID" value="NC_014752.1"/>
</dbReference>
<dbReference type="KEGG" id="nla:NLA_6630"/>
<dbReference type="AlphaFoldDB" id="E4ZC21"/>
<organism evidence="2 3">
    <name type="scientific">Neisseria lactamica (strain 020-06)</name>
    <dbReference type="NCBI Taxonomy" id="489653"/>
    <lineage>
        <taxon>Bacteria</taxon>
        <taxon>Pseudomonadati</taxon>
        <taxon>Pseudomonadota</taxon>
        <taxon>Betaproteobacteria</taxon>
        <taxon>Neisseriales</taxon>
        <taxon>Neisseriaceae</taxon>
        <taxon>Neisseria</taxon>
    </lineage>
</organism>
<feature type="compositionally biased region" description="Basic residues" evidence="1">
    <location>
        <begin position="13"/>
        <end position="39"/>
    </location>
</feature>
<evidence type="ECO:0000313" key="3">
    <source>
        <dbReference type="Proteomes" id="UP000008723"/>
    </source>
</evidence>
<reference evidence="2 3" key="1">
    <citation type="journal article" date="2010" name="BMC Genomics">
        <title>Independent evolution of the core and accessory gene sets in the genus Neisseria: insights gained from the genome of Neisseria lactamica isolate 020-06.</title>
        <authorList>
            <person name="Bennett J.S."/>
            <person name="Bentley S.D."/>
            <person name="Vernikos G.S."/>
            <person name="Quail M.A."/>
            <person name="Cherevach I."/>
            <person name="White B."/>
            <person name="Parkhill J."/>
            <person name="Maiden M.C."/>
        </authorList>
    </citation>
    <scope>NUCLEOTIDE SEQUENCE [LARGE SCALE GENOMIC DNA]</scope>
    <source>
        <strain evidence="2 3">020-06</strain>
    </source>
</reference>
<protein>
    <submittedName>
        <fullName evidence="2">Uncharacterized protein</fullName>
    </submittedName>
</protein>
<name>E4ZC21_NEIL0</name>
<dbReference type="Proteomes" id="UP000008723">
    <property type="component" value="Chromosome"/>
</dbReference>
<feature type="region of interest" description="Disordered" evidence="1">
    <location>
        <begin position="1"/>
        <end position="49"/>
    </location>
</feature>
<dbReference type="EMBL" id="FN995097">
    <property type="protein sequence ID" value="CBN86899.1"/>
    <property type="molecule type" value="Genomic_DNA"/>
</dbReference>
<dbReference type="HOGENOM" id="CLU_3138113_0_0_4"/>
<proteinExistence type="predicted"/>
<accession>E4ZC21</accession>
<evidence type="ECO:0000313" key="2">
    <source>
        <dbReference type="EMBL" id="CBN86899.1"/>
    </source>
</evidence>
<gene>
    <name evidence="2" type="ordered locus">NLA_6630</name>
</gene>
<evidence type="ECO:0000256" key="1">
    <source>
        <dbReference type="SAM" id="MobiDB-lite"/>
    </source>
</evidence>